<feature type="transmembrane region" description="Helical" evidence="11">
    <location>
        <begin position="21"/>
        <end position="42"/>
    </location>
</feature>
<comment type="similarity">
    <text evidence="3 11">Belongs to the PIGM family.</text>
</comment>
<evidence type="ECO:0000256" key="2">
    <source>
        <dbReference type="ARBA" id="ARBA00004687"/>
    </source>
</evidence>
<sequence>GESVIAVLIHAMIYFLEKERVSVAAVLFGLAVHWRIYPVIYVPAIAVRLSHRDFLGFAVLSLSTFMVLVAFFYKLYGMEFLQCAYLHHSQRKDPQHNFSVYFFLVNGSADVTRFAFLPQLCLSTYLGLRSSGGWAPVFLLQTLAFVATNKVLT</sequence>
<organism evidence="12 13">
    <name type="scientific">Durusdinium trenchii</name>
    <dbReference type="NCBI Taxonomy" id="1381693"/>
    <lineage>
        <taxon>Eukaryota</taxon>
        <taxon>Sar</taxon>
        <taxon>Alveolata</taxon>
        <taxon>Dinophyceae</taxon>
        <taxon>Suessiales</taxon>
        <taxon>Symbiodiniaceae</taxon>
        <taxon>Durusdinium</taxon>
    </lineage>
</organism>
<dbReference type="PANTHER" id="PTHR12886">
    <property type="entry name" value="PIG-M MANNOSYLTRANSFERASE"/>
    <property type="match status" value="1"/>
</dbReference>
<dbReference type="InterPro" id="IPR007704">
    <property type="entry name" value="PIG-M"/>
</dbReference>
<comment type="pathway">
    <text evidence="2 11">Glycolipid biosynthesis; glycosylphosphatidylinositol-anchor biosynthesis.</text>
</comment>
<gene>
    <name evidence="12" type="ORF">CCMP2556_LOCUS35601</name>
</gene>
<evidence type="ECO:0000256" key="4">
    <source>
        <dbReference type="ARBA" id="ARBA00022502"/>
    </source>
</evidence>
<keyword evidence="9 11" id="KW-1133">Transmembrane helix</keyword>
<keyword evidence="13" id="KW-1185">Reference proteome</keyword>
<evidence type="ECO:0000256" key="10">
    <source>
        <dbReference type="ARBA" id="ARBA00023136"/>
    </source>
</evidence>
<dbReference type="Pfam" id="PF05007">
    <property type="entry name" value="Mannosyl_trans"/>
    <property type="match status" value="1"/>
</dbReference>
<dbReference type="EMBL" id="CAXAMN010022730">
    <property type="protein sequence ID" value="CAK9072365.1"/>
    <property type="molecule type" value="Genomic_DNA"/>
</dbReference>
<evidence type="ECO:0000256" key="8">
    <source>
        <dbReference type="ARBA" id="ARBA00022824"/>
    </source>
</evidence>
<evidence type="ECO:0000256" key="11">
    <source>
        <dbReference type="RuleBase" id="RU365064"/>
    </source>
</evidence>
<keyword evidence="7 11" id="KW-0812">Transmembrane</keyword>
<keyword evidence="6 11" id="KW-0808">Transferase</keyword>
<comment type="function">
    <text evidence="11">Catalytic subunit of the glycosylphosphatidylinositol-mannosyltransferase I complex which catalyzes the transfer of the first mannose, via an alpha-1,4 bond from a dolichol-phosphate-mannose (Dol-P-Man) to the glucosaminyl acyl phosphatidylinositol (GlcN-(acyl)PI) intermediate to generate alpha-D-Man-(1-&gt;4)-alpha-D-GlcN-(1-&gt;6)-(1-radyl,2-acyl-sn-glycero-3-phospho)-2-acyl-inositol and participates in the sixth step of the glycosylphosphatidylinositol-anchor biosynthesis.</text>
</comment>
<comment type="subcellular location">
    <subcellularLocation>
        <location evidence="1 11">Endoplasmic reticulum membrane</location>
        <topology evidence="1 11">Multi-pass membrane protein</topology>
    </subcellularLocation>
</comment>
<evidence type="ECO:0000256" key="6">
    <source>
        <dbReference type="ARBA" id="ARBA00022679"/>
    </source>
</evidence>
<evidence type="ECO:0000313" key="12">
    <source>
        <dbReference type="EMBL" id="CAK9072365.1"/>
    </source>
</evidence>
<evidence type="ECO:0000313" key="13">
    <source>
        <dbReference type="Proteomes" id="UP001642484"/>
    </source>
</evidence>
<dbReference type="PANTHER" id="PTHR12886:SF0">
    <property type="entry name" value="GPI MANNOSYLTRANSFERASE 1"/>
    <property type="match status" value="1"/>
</dbReference>
<evidence type="ECO:0000256" key="9">
    <source>
        <dbReference type="ARBA" id="ARBA00022989"/>
    </source>
</evidence>
<evidence type="ECO:0000256" key="3">
    <source>
        <dbReference type="ARBA" id="ARBA00011071"/>
    </source>
</evidence>
<dbReference type="EC" id="2.4.1.-" evidence="11"/>
<keyword evidence="10 11" id="KW-0472">Membrane</keyword>
<dbReference type="Proteomes" id="UP001642484">
    <property type="component" value="Unassembled WGS sequence"/>
</dbReference>
<evidence type="ECO:0000256" key="7">
    <source>
        <dbReference type="ARBA" id="ARBA00022692"/>
    </source>
</evidence>
<evidence type="ECO:0000256" key="5">
    <source>
        <dbReference type="ARBA" id="ARBA00022676"/>
    </source>
</evidence>
<feature type="non-terminal residue" evidence="12">
    <location>
        <position position="1"/>
    </location>
</feature>
<keyword evidence="5 11" id="KW-0328">Glycosyltransferase</keyword>
<feature type="transmembrane region" description="Helical" evidence="11">
    <location>
        <begin position="133"/>
        <end position="152"/>
    </location>
</feature>
<evidence type="ECO:0000256" key="1">
    <source>
        <dbReference type="ARBA" id="ARBA00004477"/>
    </source>
</evidence>
<reference evidence="12 13" key="1">
    <citation type="submission" date="2024-02" db="EMBL/GenBank/DDBJ databases">
        <authorList>
            <person name="Chen Y."/>
            <person name="Shah S."/>
            <person name="Dougan E. K."/>
            <person name="Thang M."/>
            <person name="Chan C."/>
        </authorList>
    </citation>
    <scope>NUCLEOTIDE SEQUENCE [LARGE SCALE GENOMIC DNA]</scope>
</reference>
<keyword evidence="8 11" id="KW-0256">Endoplasmic reticulum</keyword>
<name>A0ABP0PCE0_9DINO</name>
<keyword evidence="4 11" id="KW-0337">GPI-anchor biosynthesis</keyword>
<comment type="caution">
    <text evidence="12">The sequence shown here is derived from an EMBL/GenBank/DDBJ whole genome shotgun (WGS) entry which is preliminary data.</text>
</comment>
<accession>A0ABP0PCE0</accession>
<feature type="transmembrane region" description="Helical" evidence="11">
    <location>
        <begin position="54"/>
        <end position="73"/>
    </location>
</feature>
<comment type="caution">
    <text evidence="11">Lacks conserved residue(s) required for the propagation of feature annotation.</text>
</comment>
<feature type="non-terminal residue" evidence="12">
    <location>
        <position position="153"/>
    </location>
</feature>
<proteinExistence type="inferred from homology"/>
<protein>
    <recommendedName>
        <fullName evidence="11">GPI mannosyltransferase 1</fullName>
        <ecNumber evidence="11">2.4.1.-</ecNumber>
    </recommendedName>
    <alternativeName>
        <fullName evidence="11">GPI mannosyltransferase I</fullName>
    </alternativeName>
</protein>